<protein>
    <recommendedName>
        <fullName evidence="7">DUF222 domain-containing protein</fullName>
    </recommendedName>
</protein>
<dbReference type="Pfam" id="PF13391">
    <property type="entry name" value="HNH_2"/>
    <property type="match status" value="1"/>
</dbReference>
<feature type="coiled-coil region" evidence="1">
    <location>
        <begin position="44"/>
        <end position="71"/>
    </location>
</feature>
<dbReference type="Pfam" id="PF02720">
    <property type="entry name" value="DUF222"/>
    <property type="match status" value="1"/>
</dbReference>
<organism evidence="5 6">
    <name type="scientific">Agromyces mediolanus</name>
    <name type="common">Corynebacterium mediolanum</name>
    <dbReference type="NCBI Taxonomy" id="41986"/>
    <lineage>
        <taxon>Bacteria</taxon>
        <taxon>Bacillati</taxon>
        <taxon>Actinomycetota</taxon>
        <taxon>Actinomycetes</taxon>
        <taxon>Micrococcales</taxon>
        <taxon>Microbacteriaceae</taxon>
        <taxon>Agromyces</taxon>
    </lineage>
</organism>
<feature type="region of interest" description="Disordered" evidence="2">
    <location>
        <begin position="471"/>
        <end position="534"/>
    </location>
</feature>
<comment type="caution">
    <text evidence="5">The sequence shown here is derived from an EMBL/GenBank/DDBJ whole genome shotgun (WGS) entry which is preliminary data.</text>
</comment>
<feature type="domain" description="HNH nuclease" evidence="4">
    <location>
        <begin position="419"/>
        <end position="452"/>
    </location>
</feature>
<dbReference type="AlphaFoldDB" id="A0A918CKU0"/>
<accession>A0A918CKU0</accession>
<sequence length="534" mass="56003">MHSTTAVTRFAEAAADAVATWAGALAGAASGVDAEVHAMSGAGLVRTVEALARAARALEALQARCAAELADRSCGEVDADLAREHGFPNAAKLLAAVSGGRNIDAVRLIEVGRATSARRSFFDDELPAKRPLVAAAMRRGELCVDAAGVIVRFLDRIALRCEPEALASAEALLVERAPVVGVDGVHALIKRLEAHLDPDGVQPREDELRARRSLSIREDRFGMVLVRGAFDPESGAAIKAAVDALVGAALRAGRGSNRTDHAGSGGGALDSGALASAARGGGNRSNDDPVGPVSLDPLFREDRSIAQLNADALADLARHALGCGDAPTALRRVTVVARVDAEALTSGEGHATLDGIEQPVSIATARALALSAGISPLLLGDGSARLDLGRAARLFSTEQKLVLVDRDGGCAWPGCLRPPGYAEAHHIAWWRRDEGRTDTGNGIMLCSHHHHRVHRDGWRIHVRDDRSWFTPPAHLDPQQVPRPGNRANERVIAERFASRRSTARSTPPGTPRGASRGSSRRAPASPPPPASVSA</sequence>
<feature type="domain" description="DUF222" evidence="3">
    <location>
        <begin position="47"/>
        <end position="407"/>
    </location>
</feature>
<feature type="compositionally biased region" description="Pro residues" evidence="2">
    <location>
        <begin position="524"/>
        <end position="534"/>
    </location>
</feature>
<feature type="region of interest" description="Disordered" evidence="2">
    <location>
        <begin position="255"/>
        <end position="293"/>
    </location>
</feature>
<reference evidence="5" key="1">
    <citation type="journal article" date="2014" name="Int. J. Syst. Evol. Microbiol.">
        <title>Complete genome sequence of Corynebacterium casei LMG S-19264T (=DSM 44701T), isolated from a smear-ripened cheese.</title>
        <authorList>
            <consortium name="US DOE Joint Genome Institute (JGI-PGF)"/>
            <person name="Walter F."/>
            <person name="Albersmeier A."/>
            <person name="Kalinowski J."/>
            <person name="Ruckert C."/>
        </authorList>
    </citation>
    <scope>NUCLEOTIDE SEQUENCE</scope>
    <source>
        <strain evidence="5">JCM 3346</strain>
    </source>
</reference>
<gene>
    <name evidence="5" type="ORF">GCM10010196_24870</name>
</gene>
<dbReference type="Proteomes" id="UP000610303">
    <property type="component" value="Unassembled WGS sequence"/>
</dbReference>
<keyword evidence="1" id="KW-0175">Coiled coil</keyword>
<feature type="compositionally biased region" description="Low complexity" evidence="2">
    <location>
        <begin position="499"/>
        <end position="523"/>
    </location>
</feature>
<name>A0A918CKU0_AGRME</name>
<feature type="compositionally biased region" description="Basic and acidic residues" evidence="2">
    <location>
        <begin position="487"/>
        <end position="497"/>
    </location>
</feature>
<dbReference type="EMBL" id="BMRJ01000002">
    <property type="protein sequence ID" value="GGR29876.1"/>
    <property type="molecule type" value="Genomic_DNA"/>
</dbReference>
<evidence type="ECO:0000259" key="4">
    <source>
        <dbReference type="Pfam" id="PF13391"/>
    </source>
</evidence>
<dbReference type="CDD" id="cd00085">
    <property type="entry name" value="HNHc"/>
    <property type="match status" value="1"/>
</dbReference>
<dbReference type="InterPro" id="IPR003870">
    <property type="entry name" value="DUF222"/>
</dbReference>
<evidence type="ECO:0000313" key="5">
    <source>
        <dbReference type="EMBL" id="GGR29876.1"/>
    </source>
</evidence>
<proteinExistence type="predicted"/>
<evidence type="ECO:0000313" key="6">
    <source>
        <dbReference type="Proteomes" id="UP000610303"/>
    </source>
</evidence>
<evidence type="ECO:0008006" key="7">
    <source>
        <dbReference type="Google" id="ProtNLM"/>
    </source>
</evidence>
<keyword evidence="6" id="KW-1185">Reference proteome</keyword>
<evidence type="ECO:0000256" key="1">
    <source>
        <dbReference type="SAM" id="Coils"/>
    </source>
</evidence>
<evidence type="ECO:0000256" key="2">
    <source>
        <dbReference type="SAM" id="MobiDB-lite"/>
    </source>
</evidence>
<reference evidence="5" key="2">
    <citation type="submission" date="2020-09" db="EMBL/GenBank/DDBJ databases">
        <authorList>
            <person name="Sun Q."/>
            <person name="Ohkuma M."/>
        </authorList>
    </citation>
    <scope>NUCLEOTIDE SEQUENCE</scope>
    <source>
        <strain evidence="5">JCM 3346</strain>
    </source>
</reference>
<dbReference type="InterPro" id="IPR003615">
    <property type="entry name" value="HNH_nuc"/>
</dbReference>
<evidence type="ECO:0000259" key="3">
    <source>
        <dbReference type="Pfam" id="PF02720"/>
    </source>
</evidence>